<name>G8UN44_TANFA</name>
<organism evidence="1 2">
    <name type="scientific">Tannerella forsythia (strain ATCC 43037 / JCM 10827 / CCUG 21028 A / KCTC 5666 / FDC 338)</name>
    <name type="common">Bacteroides forsythus</name>
    <dbReference type="NCBI Taxonomy" id="203275"/>
    <lineage>
        <taxon>Bacteria</taxon>
        <taxon>Pseudomonadati</taxon>
        <taxon>Bacteroidota</taxon>
        <taxon>Bacteroidia</taxon>
        <taxon>Bacteroidales</taxon>
        <taxon>Tannerellaceae</taxon>
        <taxon>Tannerella</taxon>
    </lineage>
</organism>
<evidence type="ECO:0000313" key="2">
    <source>
        <dbReference type="Proteomes" id="UP000005436"/>
    </source>
</evidence>
<dbReference type="HOGENOM" id="CLU_3258999_0_0_10"/>
<proteinExistence type="predicted"/>
<dbReference type="KEGG" id="tfo:BFO_1730"/>
<dbReference type="AlphaFoldDB" id="G8UN44"/>
<keyword evidence="2" id="KW-1185">Reference proteome</keyword>
<dbReference type="Proteomes" id="UP000005436">
    <property type="component" value="Chromosome"/>
</dbReference>
<gene>
    <name evidence="1" type="ordered locus">BFO_1730</name>
</gene>
<accession>G8UN44</accession>
<dbReference type="EMBL" id="CP003191">
    <property type="protein sequence ID" value="AEW22372.1"/>
    <property type="molecule type" value="Genomic_DNA"/>
</dbReference>
<reference evidence="2" key="1">
    <citation type="submission" date="2011-12" db="EMBL/GenBank/DDBJ databases">
        <title>Complete sequence of Tannerella forsythia ATCC 43037.</title>
        <authorList>
            <person name="Dewhirst F."/>
            <person name="Tanner A."/>
            <person name="Izard J."/>
            <person name="Brinkac L."/>
            <person name="Durkin A.S."/>
            <person name="Hostetler J."/>
            <person name="Shetty J."/>
            <person name="Torralba M."/>
            <person name="Gill S."/>
            <person name="Nelson K."/>
        </authorList>
    </citation>
    <scope>NUCLEOTIDE SEQUENCE [LARGE SCALE GENOMIC DNA]</scope>
    <source>
        <strain evidence="2">ATCC 43037 / JCM 10827 / CCUG 33226 / KCTC 5666 / FDC 338</strain>
    </source>
</reference>
<sequence>MFANKSSHRFCQFHKCKNKQKTLFIRHSALKLDELSFIFALK</sequence>
<protein>
    <submittedName>
        <fullName evidence="1">Uncharacterized protein</fullName>
    </submittedName>
</protein>
<evidence type="ECO:0000313" key="1">
    <source>
        <dbReference type="EMBL" id="AEW22372.1"/>
    </source>
</evidence>